<dbReference type="InterPro" id="IPR038208">
    <property type="entry name" value="Tscrpt_reg_Crl_sf"/>
</dbReference>
<evidence type="ECO:0000256" key="2">
    <source>
        <dbReference type="ARBA" id="ARBA00023015"/>
    </source>
</evidence>
<dbReference type="NCBIfam" id="NF008217">
    <property type="entry name" value="PRK10984.1"/>
    <property type="match status" value="1"/>
</dbReference>
<keyword evidence="2" id="KW-0805">Transcription regulation</keyword>
<gene>
    <name evidence="5" type="primary">crl</name>
    <name evidence="5" type="ORF">V6255_02610</name>
</gene>
<dbReference type="InterPro" id="IPR009986">
    <property type="entry name" value="Tscrpt_reg_Crl"/>
</dbReference>
<name>A0ABU9H812_9GAMM</name>
<dbReference type="Gene3D" id="3.30.310.230">
    <property type="entry name" value="Sigma factor-binding protein Crl monomer"/>
    <property type="match status" value="1"/>
</dbReference>
<comment type="caution">
    <text evidence="5">The sequence shown here is derived from an EMBL/GenBank/DDBJ whole genome shotgun (WGS) entry which is preliminary data.</text>
</comment>
<evidence type="ECO:0000256" key="3">
    <source>
        <dbReference type="ARBA" id="ARBA00023159"/>
    </source>
</evidence>
<dbReference type="EMBL" id="JBAKBA010000003">
    <property type="protein sequence ID" value="MEL0658020.1"/>
    <property type="molecule type" value="Genomic_DNA"/>
</dbReference>
<evidence type="ECO:0000313" key="6">
    <source>
        <dbReference type="Proteomes" id="UP001366060"/>
    </source>
</evidence>
<evidence type="ECO:0000313" key="5">
    <source>
        <dbReference type="EMBL" id="MEL0658020.1"/>
    </source>
</evidence>
<keyword evidence="3" id="KW-0010">Activator</keyword>
<reference evidence="5 6" key="1">
    <citation type="submission" date="2024-02" db="EMBL/GenBank/DDBJ databases">
        <title>Bacteria isolated from the canopy kelp, Nereocystis luetkeana.</title>
        <authorList>
            <person name="Pfister C.A."/>
            <person name="Younker I.T."/>
            <person name="Light S.H."/>
        </authorList>
    </citation>
    <scope>NUCLEOTIDE SEQUENCE [LARGE SCALE GENOMIC DNA]</scope>
    <source>
        <strain evidence="5 6">TI.2.07</strain>
    </source>
</reference>
<protein>
    <submittedName>
        <fullName evidence="5">Sigma factor-binding protein Crl</fullName>
    </submittedName>
</protein>
<organism evidence="5 6">
    <name type="scientific">Psychromonas arctica</name>
    <dbReference type="NCBI Taxonomy" id="168275"/>
    <lineage>
        <taxon>Bacteria</taxon>
        <taxon>Pseudomonadati</taxon>
        <taxon>Pseudomonadota</taxon>
        <taxon>Gammaproteobacteria</taxon>
        <taxon>Alteromonadales</taxon>
        <taxon>Psychromonadaceae</taxon>
        <taxon>Psychromonas</taxon>
    </lineage>
</organism>
<keyword evidence="4" id="KW-0804">Transcription</keyword>
<proteinExistence type="predicted"/>
<sequence>MPETLIKGPSRGRLFKLFTDMGPYFRKLQSDENKFFFDCLEICVDAEEEPENRIFLGWWMIVTRNDNEFTYQRFNGLYDIEGNWVAQKINKKQMKQLDESFEAFIVKLTDLIDVEVGCKLKTS</sequence>
<keyword evidence="6" id="KW-1185">Reference proteome</keyword>
<dbReference type="Pfam" id="PF07417">
    <property type="entry name" value="Crl"/>
    <property type="match status" value="1"/>
</dbReference>
<evidence type="ECO:0000256" key="1">
    <source>
        <dbReference type="ARBA" id="ARBA00022490"/>
    </source>
</evidence>
<dbReference type="Proteomes" id="UP001366060">
    <property type="component" value="Unassembled WGS sequence"/>
</dbReference>
<evidence type="ECO:0000256" key="4">
    <source>
        <dbReference type="ARBA" id="ARBA00023163"/>
    </source>
</evidence>
<dbReference type="RefSeq" id="WP_341626742.1">
    <property type="nucleotide sequence ID" value="NZ_JBAKBA010000003.1"/>
</dbReference>
<keyword evidence="1" id="KW-0963">Cytoplasm</keyword>
<accession>A0ABU9H812</accession>